<dbReference type="EMBL" id="MK101347">
    <property type="protein sequence ID" value="QCQ84172.1"/>
    <property type="molecule type" value="Genomic_DNA"/>
</dbReference>
<feature type="transmembrane region" description="Helical" evidence="1">
    <location>
        <begin position="100"/>
        <end position="122"/>
    </location>
</feature>
<evidence type="ECO:0000256" key="1">
    <source>
        <dbReference type="SAM" id="Phobius"/>
    </source>
</evidence>
<evidence type="ECO:0000313" key="3">
    <source>
        <dbReference type="Proteomes" id="UP000318653"/>
    </source>
</evidence>
<keyword evidence="1" id="KW-1133">Transmembrane helix</keyword>
<protein>
    <submittedName>
        <fullName evidence="2">ORF22</fullName>
    </submittedName>
</protein>
<dbReference type="GeneID" id="80527949"/>
<keyword evidence="3" id="KW-1185">Reference proteome</keyword>
<organism evidence="2">
    <name type="scientific">White sturgeon adenovirus 1</name>
    <dbReference type="NCBI Taxonomy" id="2580388"/>
    <lineage>
        <taxon>Viruses</taxon>
        <taxon>Varidnaviria</taxon>
        <taxon>Bamfordvirae</taxon>
        <taxon>Preplasmiviricota</taxon>
        <taxon>Polisuviricotina</taxon>
        <taxon>Pharingeaviricetes</taxon>
        <taxon>Rowavirales</taxon>
        <taxon>Adenoviridae</taxon>
        <taxon>Ichtadenovirus</taxon>
        <taxon>Ichtadenovirus acipenseris</taxon>
        <taxon>Sturgeon ichtadenovirus A</taxon>
    </lineage>
</organism>
<evidence type="ECO:0000313" key="2">
    <source>
        <dbReference type="EMBL" id="QCQ84172.1"/>
    </source>
</evidence>
<dbReference type="PROSITE" id="PS51257">
    <property type="entry name" value="PROKAR_LIPOPROTEIN"/>
    <property type="match status" value="1"/>
</dbReference>
<dbReference type="KEGG" id="vg:80527949"/>
<sequence length="282" mass="32090">MYVGKETNVLTSSGASCDNLRYGSRGQYCAVKYRDETWDWSWDYYRDPMCTRTVSIGCDKASCFDEHWTCMTLQQFNDCNQWHGMACLDRDKRGKLSFSNYHFTMEIVILLALLAFSGALAFNKADSEESWYKLNICTKCDGHEMNYQGVSGRRVRIESNATWLTVDGASCSNEPSYGSNGYYCSVGSSWDYASKLNDPHRFWNAPTYGGPCESEPIVSVSDGWESRNDIVCFEKVEHTFTPTALPVAPRVCSTESWACVPLRAWNDCNSKHDMHCLDRECK</sequence>
<reference evidence="2" key="1">
    <citation type="journal article" date="2019" name="Infect. Genet. Evol.">
        <title>Unconventional gene arrangement and content revealed by full genome analysis of the white sturgeon adenovirus, the single member of the genus Ichtadenovirus.</title>
        <authorList>
            <person name="Doszpoly A."/>
            <person name="Harrach B."/>
            <person name="LaPatra S."/>
            <person name="Benko M."/>
        </authorList>
    </citation>
    <scope>NUCLEOTIDE SEQUENCE</scope>
    <source>
        <strain evidence="2">WSAdV1/1996</strain>
    </source>
</reference>
<dbReference type="RefSeq" id="YP_010790544.1">
    <property type="nucleotide sequence ID" value="NC_075448.1"/>
</dbReference>
<proteinExistence type="predicted"/>
<keyword evidence="1" id="KW-0472">Membrane</keyword>
<accession>A0A4P8PIQ2</accession>
<dbReference type="Proteomes" id="UP000318653">
    <property type="component" value="Segment"/>
</dbReference>
<name>A0A4P8PIQ2_9ADEN</name>
<keyword evidence="1" id="KW-0812">Transmembrane</keyword>